<dbReference type="InterPro" id="IPR047122">
    <property type="entry name" value="Trans-enoyl_RdTase-like"/>
</dbReference>
<name>A0AA40EIL0_9PEZI</name>
<comment type="similarity">
    <text evidence="1">Belongs to the zinc-containing alcohol dehydrogenase family.</text>
</comment>
<dbReference type="PANTHER" id="PTHR45348:SF7">
    <property type="entry name" value="ZINC BINDING OXIDOREDUCTASE, PUTATIVE-RELATED"/>
    <property type="match status" value="1"/>
</dbReference>
<gene>
    <name evidence="3" type="ORF">B0T18DRAFT_475290</name>
</gene>
<dbReference type="InterPro" id="IPR011032">
    <property type="entry name" value="GroES-like_sf"/>
</dbReference>
<keyword evidence="2" id="KW-0560">Oxidoreductase</keyword>
<evidence type="ECO:0000256" key="1">
    <source>
        <dbReference type="ARBA" id="ARBA00008072"/>
    </source>
</evidence>
<dbReference type="Gene3D" id="3.90.180.10">
    <property type="entry name" value="Medium-chain alcohol dehydrogenases, catalytic domain"/>
    <property type="match status" value="1"/>
</dbReference>
<dbReference type="Gene3D" id="3.40.50.720">
    <property type="entry name" value="NAD(P)-binding Rossmann-like Domain"/>
    <property type="match status" value="1"/>
</dbReference>
<accession>A0AA40EIL0</accession>
<dbReference type="SUPFAM" id="SSF51735">
    <property type="entry name" value="NAD(P)-binding Rossmann-fold domains"/>
    <property type="match status" value="1"/>
</dbReference>
<organism evidence="3 4">
    <name type="scientific">Schizothecium vesticola</name>
    <dbReference type="NCBI Taxonomy" id="314040"/>
    <lineage>
        <taxon>Eukaryota</taxon>
        <taxon>Fungi</taxon>
        <taxon>Dikarya</taxon>
        <taxon>Ascomycota</taxon>
        <taxon>Pezizomycotina</taxon>
        <taxon>Sordariomycetes</taxon>
        <taxon>Sordariomycetidae</taxon>
        <taxon>Sordariales</taxon>
        <taxon>Schizotheciaceae</taxon>
        <taxon>Schizothecium</taxon>
    </lineage>
</organism>
<dbReference type="Proteomes" id="UP001172155">
    <property type="component" value="Unassembled WGS sequence"/>
</dbReference>
<reference evidence="3" key="1">
    <citation type="submission" date="2023-06" db="EMBL/GenBank/DDBJ databases">
        <title>Genome-scale phylogeny and comparative genomics of the fungal order Sordariales.</title>
        <authorList>
            <consortium name="Lawrence Berkeley National Laboratory"/>
            <person name="Hensen N."/>
            <person name="Bonometti L."/>
            <person name="Westerberg I."/>
            <person name="Brannstrom I.O."/>
            <person name="Guillou S."/>
            <person name="Cros-Aarteil S."/>
            <person name="Calhoun S."/>
            <person name="Haridas S."/>
            <person name="Kuo A."/>
            <person name="Mondo S."/>
            <person name="Pangilinan J."/>
            <person name="Riley R."/>
            <person name="LaButti K."/>
            <person name="Andreopoulos B."/>
            <person name="Lipzen A."/>
            <person name="Chen C."/>
            <person name="Yanf M."/>
            <person name="Daum C."/>
            <person name="Ng V."/>
            <person name="Clum A."/>
            <person name="Steindorff A."/>
            <person name="Ohm R."/>
            <person name="Martin F."/>
            <person name="Silar P."/>
            <person name="Natvig D."/>
            <person name="Lalanne C."/>
            <person name="Gautier V."/>
            <person name="Ament-velasquez S.L."/>
            <person name="Kruys A."/>
            <person name="Hutchinson M.I."/>
            <person name="Powell A.J."/>
            <person name="Barry K."/>
            <person name="Miller A.N."/>
            <person name="Grigoriev I.V."/>
            <person name="Debuchy R."/>
            <person name="Gladieux P."/>
            <person name="Thoren M.H."/>
            <person name="Johannesson H."/>
        </authorList>
    </citation>
    <scope>NUCLEOTIDE SEQUENCE</scope>
    <source>
        <strain evidence="3">SMH3187-1</strain>
    </source>
</reference>
<proteinExistence type="inferred from homology"/>
<evidence type="ECO:0000256" key="2">
    <source>
        <dbReference type="ARBA" id="ARBA00023002"/>
    </source>
</evidence>
<evidence type="ECO:0000313" key="3">
    <source>
        <dbReference type="EMBL" id="KAK0738693.1"/>
    </source>
</evidence>
<dbReference type="GO" id="GO:0016651">
    <property type="term" value="F:oxidoreductase activity, acting on NAD(P)H"/>
    <property type="evidence" value="ECO:0007669"/>
    <property type="project" value="InterPro"/>
</dbReference>
<comment type="caution">
    <text evidence="3">The sequence shown here is derived from an EMBL/GenBank/DDBJ whole genome shotgun (WGS) entry which is preliminary data.</text>
</comment>
<dbReference type="EMBL" id="JAUKUD010000007">
    <property type="protein sequence ID" value="KAK0738693.1"/>
    <property type="molecule type" value="Genomic_DNA"/>
</dbReference>
<dbReference type="SUPFAM" id="SSF50129">
    <property type="entry name" value="GroES-like"/>
    <property type="match status" value="1"/>
</dbReference>
<protein>
    <submittedName>
        <fullName evidence="3">Chaperonin 10-like protein</fullName>
    </submittedName>
</protein>
<sequence>MKALLLDVPLKTAHVTSLPTPTTAPPSHLLLHTSHIGLNPVDALYTFHPLAPPSSPPRIIGSDFSATVLSGPLPRGTLVAGFLQGAASSNPLPGAFAEYITAESDLVWRVPEGVSPAQAAGVSLCGLTAAQMVFWRLGVPAPFGYVPRGENKERLPGTWDGSREVVTVFVYGASTSVGMYAAQLVRKGFEAAGVRVRLVGAASKARWGLLKGGTYGYDELVDYREEGWVENVRGWTEGGGGWILRWIACRRGRR</sequence>
<dbReference type="InterPro" id="IPR036291">
    <property type="entry name" value="NAD(P)-bd_dom_sf"/>
</dbReference>
<dbReference type="AlphaFoldDB" id="A0AA40EIL0"/>
<dbReference type="PANTHER" id="PTHR45348">
    <property type="entry name" value="HYPOTHETICAL OXIDOREDUCTASE (EUROFUNG)"/>
    <property type="match status" value="1"/>
</dbReference>
<keyword evidence="4" id="KW-1185">Reference proteome</keyword>
<evidence type="ECO:0000313" key="4">
    <source>
        <dbReference type="Proteomes" id="UP001172155"/>
    </source>
</evidence>